<dbReference type="AlphaFoldDB" id="A0AA46HA38"/>
<name>A0AA46HA38_9XANT</name>
<sequence>MMLLDVLSRLPRLHAIVFAGRVAQQCMPSVRESFPLLALFGMPHPSPLSVCTSPEVTKRILSVLSEAKRSLQTVPAAPREG</sequence>
<evidence type="ECO:0000313" key="1">
    <source>
        <dbReference type="EMBL" id="SUZ27869.1"/>
    </source>
</evidence>
<dbReference type="SUPFAM" id="SSF52141">
    <property type="entry name" value="Uracil-DNA glycosylase-like"/>
    <property type="match status" value="1"/>
</dbReference>
<dbReference type="InterPro" id="IPR036895">
    <property type="entry name" value="Uracil-DNA_glycosylase-like_sf"/>
</dbReference>
<comment type="caution">
    <text evidence="1">The sequence shown here is derived from an EMBL/GenBank/DDBJ whole genome shotgun (WGS) entry which is preliminary data.</text>
</comment>
<dbReference type="Proteomes" id="UP000254168">
    <property type="component" value="Unassembled WGS sequence"/>
</dbReference>
<dbReference type="EMBL" id="UIHB01000002">
    <property type="protein sequence ID" value="SUZ27869.1"/>
    <property type="molecule type" value="Genomic_DNA"/>
</dbReference>
<keyword evidence="2" id="KW-1185">Reference proteome</keyword>
<evidence type="ECO:0008006" key="3">
    <source>
        <dbReference type="Google" id="ProtNLM"/>
    </source>
</evidence>
<protein>
    <recommendedName>
        <fullName evidence="3">Uracil-DNA glycosylase-like domain-containing protein</fullName>
    </recommendedName>
</protein>
<proteinExistence type="predicted"/>
<organism evidence="1 2">
    <name type="scientific">Xanthomonas euroxanthea</name>
    <dbReference type="NCBI Taxonomy" id="2259622"/>
    <lineage>
        <taxon>Bacteria</taxon>
        <taxon>Pseudomonadati</taxon>
        <taxon>Pseudomonadota</taxon>
        <taxon>Gammaproteobacteria</taxon>
        <taxon>Lysobacterales</taxon>
        <taxon>Lysobacteraceae</taxon>
        <taxon>Xanthomonas</taxon>
    </lineage>
</organism>
<evidence type="ECO:0000313" key="2">
    <source>
        <dbReference type="Proteomes" id="UP000254168"/>
    </source>
</evidence>
<reference evidence="1 2" key="1">
    <citation type="submission" date="2018-06" db="EMBL/GenBank/DDBJ databases">
        <authorList>
            <person name="Pothier F. J."/>
        </authorList>
    </citation>
    <scope>NUCLEOTIDE SEQUENCE [LARGE SCALE GENOMIC DNA]</scope>
    <source>
        <strain evidence="1 2">CPBF 424</strain>
    </source>
</reference>
<accession>A0AA46HA38</accession>
<gene>
    <name evidence="1" type="ORF">CPBF424_16650</name>
</gene>